<dbReference type="InterPro" id="IPR003599">
    <property type="entry name" value="Ig_sub"/>
</dbReference>
<dbReference type="PROSITE" id="PS50011">
    <property type="entry name" value="PROTEIN_KINASE_DOM"/>
    <property type="match status" value="1"/>
</dbReference>
<comment type="catalytic activity">
    <reaction evidence="17">
        <text>L-tyrosyl-[protein] + ATP = O-phospho-L-tyrosyl-[protein] + ADP + H(+)</text>
        <dbReference type="Rhea" id="RHEA:10596"/>
        <dbReference type="Rhea" id="RHEA-COMP:10136"/>
        <dbReference type="Rhea" id="RHEA-COMP:20101"/>
        <dbReference type="ChEBI" id="CHEBI:15378"/>
        <dbReference type="ChEBI" id="CHEBI:30616"/>
        <dbReference type="ChEBI" id="CHEBI:46858"/>
        <dbReference type="ChEBI" id="CHEBI:61978"/>
        <dbReference type="ChEBI" id="CHEBI:456216"/>
        <dbReference type="EC" id="2.7.10.1"/>
    </reaction>
</comment>
<dbReference type="CDD" id="cd00108">
    <property type="entry name" value="KR"/>
    <property type="match status" value="1"/>
</dbReference>
<organism evidence="26 27">
    <name type="scientific">Daphnia galeata</name>
    <dbReference type="NCBI Taxonomy" id="27404"/>
    <lineage>
        <taxon>Eukaryota</taxon>
        <taxon>Metazoa</taxon>
        <taxon>Ecdysozoa</taxon>
        <taxon>Arthropoda</taxon>
        <taxon>Crustacea</taxon>
        <taxon>Branchiopoda</taxon>
        <taxon>Diplostraca</taxon>
        <taxon>Cladocera</taxon>
        <taxon>Anomopoda</taxon>
        <taxon>Daphniidae</taxon>
        <taxon>Daphnia</taxon>
    </lineage>
</organism>
<reference evidence="26" key="1">
    <citation type="submission" date="2021-11" db="EMBL/GenBank/DDBJ databases">
        <authorList>
            <person name="Schell T."/>
        </authorList>
    </citation>
    <scope>NUCLEOTIDE SEQUENCE</scope>
    <source>
        <strain evidence="26">M5</strain>
    </source>
</reference>
<dbReference type="GO" id="GO:0005524">
    <property type="term" value="F:ATP binding"/>
    <property type="evidence" value="ECO:0007669"/>
    <property type="project" value="UniProtKB-KW"/>
</dbReference>
<keyword evidence="9" id="KW-0067">ATP-binding</keyword>
<dbReference type="SMART" id="SM00408">
    <property type="entry name" value="IGc2"/>
    <property type="match status" value="1"/>
</dbReference>
<name>A0A8J2RNP5_9CRUS</name>
<dbReference type="Gene3D" id="2.60.40.10">
    <property type="entry name" value="Immunoglobulins"/>
    <property type="match status" value="1"/>
</dbReference>
<dbReference type="InterPro" id="IPR000719">
    <property type="entry name" value="Prot_kinase_dom"/>
</dbReference>
<comment type="caution">
    <text evidence="26">The sequence shown here is derived from an EMBL/GenBank/DDBJ whole genome shotgun (WGS) entry which is preliminary data.</text>
</comment>
<evidence type="ECO:0000256" key="15">
    <source>
        <dbReference type="ARBA" id="ARBA00023180"/>
    </source>
</evidence>
<dbReference type="SUPFAM" id="SSF48726">
    <property type="entry name" value="Immunoglobulin"/>
    <property type="match status" value="1"/>
</dbReference>
<dbReference type="Gene3D" id="1.10.510.10">
    <property type="entry name" value="Transferase(Phosphotransferase) domain 1"/>
    <property type="match status" value="1"/>
</dbReference>
<dbReference type="InterPro" id="IPR041775">
    <property type="entry name" value="Ror-like_CRD"/>
</dbReference>
<dbReference type="GO" id="GO:0043235">
    <property type="term" value="C:receptor complex"/>
    <property type="evidence" value="ECO:0007669"/>
    <property type="project" value="TreeGrafter"/>
</dbReference>
<dbReference type="SUPFAM" id="SSF57440">
    <property type="entry name" value="Kringle-like"/>
    <property type="match status" value="1"/>
</dbReference>
<dbReference type="InterPro" id="IPR011009">
    <property type="entry name" value="Kinase-like_dom_sf"/>
</dbReference>
<keyword evidence="14" id="KW-0675">Receptor</keyword>
<evidence type="ECO:0000256" key="4">
    <source>
        <dbReference type="ARBA" id="ARBA00022572"/>
    </source>
</evidence>
<feature type="domain" description="FZ" evidence="23">
    <location>
        <begin position="339"/>
        <end position="473"/>
    </location>
</feature>
<dbReference type="CDD" id="cd05048">
    <property type="entry name" value="PTKc_Ror"/>
    <property type="match status" value="1"/>
</dbReference>
<gene>
    <name evidence="26" type="ORF">DGAL_LOCUS1981</name>
</gene>
<dbReference type="FunFam" id="2.60.40.10:FF:002829">
    <property type="entry name" value="Tyrosine-protein kinase receptor"/>
    <property type="match status" value="1"/>
</dbReference>
<dbReference type="GO" id="GO:0007169">
    <property type="term" value="P:cell surface receptor protein tyrosine kinase signaling pathway"/>
    <property type="evidence" value="ECO:0007669"/>
    <property type="project" value="InterPro"/>
</dbReference>
<dbReference type="InterPro" id="IPR020067">
    <property type="entry name" value="Frizzled_dom"/>
</dbReference>
<dbReference type="InterPro" id="IPR000001">
    <property type="entry name" value="Kringle"/>
</dbReference>
<evidence type="ECO:0000256" key="1">
    <source>
        <dbReference type="ARBA" id="ARBA00004479"/>
    </source>
</evidence>
<dbReference type="SMART" id="SM00409">
    <property type="entry name" value="IG"/>
    <property type="match status" value="1"/>
</dbReference>
<evidence type="ECO:0000256" key="9">
    <source>
        <dbReference type="ARBA" id="ARBA00022840"/>
    </source>
</evidence>
<dbReference type="EC" id="2.7.10.1" evidence="2"/>
<dbReference type="GO" id="GO:0004714">
    <property type="term" value="F:transmembrane receptor protein tyrosine kinase activity"/>
    <property type="evidence" value="ECO:0007669"/>
    <property type="project" value="UniProtKB-EC"/>
</dbReference>
<evidence type="ECO:0000259" key="22">
    <source>
        <dbReference type="PROSITE" id="PS50011"/>
    </source>
</evidence>
<dbReference type="Pfam" id="PF13927">
    <property type="entry name" value="Ig_3"/>
    <property type="match status" value="1"/>
</dbReference>
<evidence type="ECO:0000256" key="8">
    <source>
        <dbReference type="ARBA" id="ARBA00022777"/>
    </source>
</evidence>
<feature type="compositionally biased region" description="Low complexity" evidence="19">
    <location>
        <begin position="1067"/>
        <end position="1094"/>
    </location>
</feature>
<evidence type="ECO:0000256" key="21">
    <source>
        <dbReference type="SAM" id="SignalP"/>
    </source>
</evidence>
<evidence type="ECO:0000256" key="19">
    <source>
        <dbReference type="SAM" id="MobiDB-lite"/>
    </source>
</evidence>
<keyword evidence="3" id="KW-0597">Phosphoprotein</keyword>
<feature type="compositionally biased region" description="Low complexity" evidence="19">
    <location>
        <begin position="1006"/>
        <end position="1035"/>
    </location>
</feature>
<evidence type="ECO:0000256" key="13">
    <source>
        <dbReference type="ARBA" id="ARBA00023157"/>
    </source>
</evidence>
<dbReference type="InterPro" id="IPR036179">
    <property type="entry name" value="Ig-like_dom_sf"/>
</dbReference>
<evidence type="ECO:0000256" key="18">
    <source>
        <dbReference type="PROSITE-ProRule" id="PRU00121"/>
    </source>
</evidence>
<evidence type="ECO:0000256" key="5">
    <source>
        <dbReference type="ARBA" id="ARBA00022679"/>
    </source>
</evidence>
<dbReference type="AlphaFoldDB" id="A0A8J2RNP5"/>
<dbReference type="Proteomes" id="UP000789390">
    <property type="component" value="Unassembled WGS sequence"/>
</dbReference>
<feature type="region of interest" description="Disordered" evidence="19">
    <location>
        <begin position="981"/>
        <end position="1035"/>
    </location>
</feature>
<keyword evidence="11 20" id="KW-0472">Membrane</keyword>
<dbReference type="PANTHER" id="PTHR24416">
    <property type="entry name" value="TYROSINE-PROTEIN KINASE RECEPTOR"/>
    <property type="match status" value="1"/>
</dbReference>
<dbReference type="Pfam" id="PF00051">
    <property type="entry name" value="Kringle"/>
    <property type="match status" value="1"/>
</dbReference>
<proteinExistence type="predicted"/>
<comment type="caution">
    <text evidence="18">Lacks conserved residue(s) required for the propagation of feature annotation.</text>
</comment>
<evidence type="ECO:0000256" key="3">
    <source>
        <dbReference type="ARBA" id="ARBA00022553"/>
    </source>
</evidence>
<dbReference type="PROSITE" id="PS00109">
    <property type="entry name" value="PROTEIN_KINASE_TYR"/>
    <property type="match status" value="1"/>
</dbReference>
<dbReference type="PROSITE" id="PS00021">
    <property type="entry name" value="KRINGLE_1"/>
    <property type="match status" value="1"/>
</dbReference>
<dbReference type="InterPro" id="IPR036790">
    <property type="entry name" value="Frizzled_dom_sf"/>
</dbReference>
<feature type="region of interest" description="Disordered" evidence="19">
    <location>
        <begin position="275"/>
        <end position="334"/>
    </location>
</feature>
<dbReference type="PRINTS" id="PR00109">
    <property type="entry name" value="TYRKINASE"/>
</dbReference>
<dbReference type="FunFam" id="3.30.200.20:FF:000139">
    <property type="entry name" value="inactive tyrosine-protein kinase transmembrane receptor ROR1"/>
    <property type="match status" value="1"/>
</dbReference>
<evidence type="ECO:0000256" key="7">
    <source>
        <dbReference type="ARBA" id="ARBA00022741"/>
    </source>
</evidence>
<dbReference type="PROSITE" id="PS50835">
    <property type="entry name" value="IG_LIKE"/>
    <property type="match status" value="1"/>
</dbReference>
<dbReference type="PANTHER" id="PTHR24416:SF611">
    <property type="entry name" value="TYROSINE-PROTEIN KINASE TRANSMEMBRANE RECEPTOR ROR"/>
    <property type="match status" value="1"/>
</dbReference>
<keyword evidence="27" id="KW-1185">Reference proteome</keyword>
<evidence type="ECO:0000256" key="17">
    <source>
        <dbReference type="ARBA" id="ARBA00051243"/>
    </source>
</evidence>
<dbReference type="CDD" id="cd07459">
    <property type="entry name" value="CRD_TK_ROR_like"/>
    <property type="match status" value="1"/>
</dbReference>
<feature type="domain" description="Protein kinase" evidence="22">
    <location>
        <begin position="679"/>
        <end position="970"/>
    </location>
</feature>
<keyword evidence="8" id="KW-0418">Kinase</keyword>
<dbReference type="InterPro" id="IPR013783">
    <property type="entry name" value="Ig-like_fold"/>
</dbReference>
<keyword evidence="4 18" id="KW-0420">Kringle</keyword>
<feature type="domain" description="Kringle" evidence="24">
    <location>
        <begin position="486"/>
        <end position="566"/>
    </location>
</feature>
<evidence type="ECO:0000256" key="16">
    <source>
        <dbReference type="ARBA" id="ARBA00023319"/>
    </source>
</evidence>
<evidence type="ECO:0000256" key="6">
    <source>
        <dbReference type="ARBA" id="ARBA00022692"/>
    </source>
</evidence>
<feature type="compositionally biased region" description="Basic and acidic residues" evidence="19">
    <location>
        <begin position="285"/>
        <end position="296"/>
    </location>
</feature>
<dbReference type="EMBL" id="CAKKLH010000024">
    <property type="protein sequence ID" value="CAH0099823.1"/>
    <property type="molecule type" value="Genomic_DNA"/>
</dbReference>
<dbReference type="FunFam" id="1.10.510.10:FF:000116">
    <property type="entry name" value="inactive tyrosine-protein kinase transmembrane receptor ROR1"/>
    <property type="match status" value="1"/>
</dbReference>
<keyword evidence="10 20" id="KW-1133">Transmembrane helix</keyword>
<dbReference type="PROSITE" id="PS50038">
    <property type="entry name" value="FZ"/>
    <property type="match status" value="1"/>
</dbReference>
<dbReference type="InterPro" id="IPR007110">
    <property type="entry name" value="Ig-like_dom"/>
</dbReference>
<dbReference type="InterPro" id="IPR050122">
    <property type="entry name" value="RTK"/>
</dbReference>
<comment type="subcellular location">
    <subcellularLocation>
        <location evidence="1">Membrane</location>
        <topology evidence="1">Single-pass type I membrane protein</topology>
    </subcellularLocation>
</comment>
<dbReference type="FunFam" id="2.40.20.10:FF:000021">
    <property type="entry name" value="Tyrosine-protein kinase receptor"/>
    <property type="match status" value="1"/>
</dbReference>
<evidence type="ECO:0000256" key="12">
    <source>
        <dbReference type="ARBA" id="ARBA00023137"/>
    </source>
</evidence>
<dbReference type="InterPro" id="IPR001245">
    <property type="entry name" value="Ser-Thr/Tyr_kinase_cat_dom"/>
</dbReference>
<evidence type="ECO:0000313" key="26">
    <source>
        <dbReference type="EMBL" id="CAH0099823.1"/>
    </source>
</evidence>
<dbReference type="InterPro" id="IPR020635">
    <property type="entry name" value="Tyr_kinase_cat_dom"/>
</dbReference>
<keyword evidence="15" id="KW-0325">Glycoprotein</keyword>
<evidence type="ECO:0000256" key="14">
    <source>
        <dbReference type="ARBA" id="ARBA00023170"/>
    </source>
</evidence>
<dbReference type="Pfam" id="PF07714">
    <property type="entry name" value="PK_Tyr_Ser-Thr"/>
    <property type="match status" value="1"/>
</dbReference>
<sequence>MTGLKLTSFVFCIFLCCLCILCWDPNRCCVAMVLSTRETRLVFSTQRSACAVIVDEHTHTHTHTTTVWAHGLVPGHSDSSAGGAPAVEDYDYEGSYDYDGNPKTSASANSTRSTSSRPLASSSTTEAPPDKPGTLRMLKSLSNTTRESGESVKLRCEVSGDPPPNRFRWYKNEAPVLEEKGRVVVRKYRTGSSIHGSRLRISDVDTHDTGYYKCEASNGVDRVESTGIVIVRMGAPVGQSGPVPSSPNFQQPSFPSFGGVPVSLPGLPKDFVPKDPKLLLPKDFQPNKEFHPKIGHEDEDEDDDHGDGDEGDDDVDHPNSFPSMPGSLPRTNVGHGQAPLEGFCQVYRGATCSKFLANRTIFVQSTLTQGIVEEKLAAAFTVIAHSGDLSQSCAEFAVPSLCFAAFPLCDDHGGKPVPRQLCRDECEVLENDICRMEYAVAKQHPLIGEQVMLPDCEKLPPIGSKGSETCFRIGIPHMAQIVEEQSCYNEDGRDYRGIASHTTSKQECLPWNRQVAVKSSDHSELIGGHNYCRNPGGVEIQPWCFVAGSEGPNSRPRREFCSLPKCSTGYDINWLYIIIPAAAIGLLLIIILVVCCVRRSKCKAKNSSVLIKGPYSCGVPIPNGAGSNMARLAGVGGQSNQQMEMNALLPPSSNSMVSTLQGQSTPSRIHVPEISLHAVRFQHDLGEGAFGKVYKGELMHSEAGSSHRGYVNDHLISPGGVMPIAIKTLKANASVKTQQDFRREVELMSELRHPNIVCLLGVVTRDQPQCMLFEYMAQGDLHEFLVAHSPAGDGSVSGIGPGSDDGTASTLEQSDFLYIAIQIAAGMEYLASHHYVHRDLAARNCLISDNLIVKISDFGLSRDIYSSDYYRVQGKSMLPVRWMPPEAILYGKFTIESDVWSFGVVLWEIYSFALQPYYGYNNQDVVDMVRSRQLLSCPSECPSRIYSLMIECWSEVPLRRPTFTEVHNRLRSWEGLASVGAPSSSIGGPPPIPATLPPTNGAMLTSRSHSGSHSGSQHSSTGPSNNTGSTNLSGASVHPIINGGNFYHQPGAPYSRGPVMSPVPSVGGNSASSTYGGTSSVTSSLGCHPTHQPQHQQQQYPVCYAQSIVPGFHSANGIRPSGPPSVILHGSSNGNNGWVGRFNTSNAAYSGSSDGGKICNL</sequence>
<feature type="signal peptide" evidence="21">
    <location>
        <begin position="1"/>
        <end position="22"/>
    </location>
</feature>
<keyword evidence="13" id="KW-1015">Disulfide bond</keyword>
<feature type="region of interest" description="Disordered" evidence="19">
    <location>
        <begin position="1058"/>
        <end position="1094"/>
    </location>
</feature>
<keyword evidence="16" id="KW-0393">Immunoglobulin domain</keyword>
<dbReference type="InterPro" id="IPR018056">
    <property type="entry name" value="Kringle_CS"/>
</dbReference>
<feature type="transmembrane region" description="Helical" evidence="20">
    <location>
        <begin position="574"/>
        <end position="597"/>
    </location>
</feature>
<dbReference type="Gene3D" id="1.10.2000.10">
    <property type="entry name" value="Frizzled cysteine-rich domain"/>
    <property type="match status" value="1"/>
</dbReference>
<dbReference type="SMART" id="SM00219">
    <property type="entry name" value="TyrKc"/>
    <property type="match status" value="1"/>
</dbReference>
<accession>A0A8J2RNP5</accession>
<dbReference type="PROSITE" id="PS00239">
    <property type="entry name" value="RECEPTOR_TYR_KIN_II"/>
    <property type="match status" value="1"/>
</dbReference>
<evidence type="ECO:0000313" key="27">
    <source>
        <dbReference type="Proteomes" id="UP000789390"/>
    </source>
</evidence>
<feature type="compositionally biased region" description="Acidic residues" evidence="19">
    <location>
        <begin position="297"/>
        <end position="315"/>
    </location>
</feature>
<dbReference type="OrthoDB" id="10005095at2759"/>
<dbReference type="InterPro" id="IPR038178">
    <property type="entry name" value="Kringle_sf"/>
</dbReference>
<dbReference type="SMART" id="SM00130">
    <property type="entry name" value="KR"/>
    <property type="match status" value="1"/>
</dbReference>
<protein>
    <recommendedName>
        <fullName evidence="2">receptor protein-tyrosine kinase</fullName>
        <ecNumber evidence="2">2.7.10.1</ecNumber>
    </recommendedName>
</protein>
<keyword evidence="7" id="KW-0547">Nucleotide-binding</keyword>
<dbReference type="PRINTS" id="PR00018">
    <property type="entry name" value="KRINGLE"/>
</dbReference>
<dbReference type="SUPFAM" id="SSF56112">
    <property type="entry name" value="Protein kinase-like (PK-like)"/>
    <property type="match status" value="1"/>
</dbReference>
<keyword evidence="21" id="KW-0732">Signal</keyword>
<evidence type="ECO:0000256" key="2">
    <source>
        <dbReference type="ARBA" id="ARBA00011902"/>
    </source>
</evidence>
<keyword evidence="5" id="KW-0808">Transferase</keyword>
<dbReference type="Gene3D" id="2.40.20.10">
    <property type="entry name" value="Plasminogen Kringle 4"/>
    <property type="match status" value="1"/>
</dbReference>
<keyword evidence="6 20" id="KW-0812">Transmembrane</keyword>
<dbReference type="GO" id="GO:0005886">
    <property type="term" value="C:plasma membrane"/>
    <property type="evidence" value="ECO:0007669"/>
    <property type="project" value="TreeGrafter"/>
</dbReference>
<feature type="region of interest" description="Disordered" evidence="19">
    <location>
        <begin position="101"/>
        <end position="136"/>
    </location>
</feature>
<dbReference type="InterPro" id="IPR003598">
    <property type="entry name" value="Ig_sub2"/>
</dbReference>
<evidence type="ECO:0000259" key="23">
    <source>
        <dbReference type="PROSITE" id="PS50038"/>
    </source>
</evidence>
<feature type="compositionally biased region" description="Low complexity" evidence="19">
    <location>
        <begin position="101"/>
        <end position="125"/>
    </location>
</feature>
<feature type="domain" description="Ig-like" evidence="25">
    <location>
        <begin position="132"/>
        <end position="230"/>
    </location>
</feature>
<dbReference type="InterPro" id="IPR002011">
    <property type="entry name" value="Tyr_kinase_rcpt_2_CS"/>
</dbReference>
<evidence type="ECO:0000256" key="11">
    <source>
        <dbReference type="ARBA" id="ARBA00023136"/>
    </source>
</evidence>
<dbReference type="PROSITE" id="PS50070">
    <property type="entry name" value="KRINGLE_2"/>
    <property type="match status" value="1"/>
</dbReference>
<dbReference type="FunFam" id="1.10.2000.10:FF:000023">
    <property type="entry name" value="Tyrosine-protein kinase transmembrane receptor ROR2"/>
    <property type="match status" value="1"/>
</dbReference>
<dbReference type="InterPro" id="IPR013806">
    <property type="entry name" value="Kringle-like"/>
</dbReference>
<evidence type="ECO:0000259" key="25">
    <source>
        <dbReference type="PROSITE" id="PS50835"/>
    </source>
</evidence>
<feature type="chain" id="PRO_5035156101" description="receptor protein-tyrosine kinase" evidence="21">
    <location>
        <begin position="23"/>
        <end position="1161"/>
    </location>
</feature>
<evidence type="ECO:0000256" key="10">
    <source>
        <dbReference type="ARBA" id="ARBA00022989"/>
    </source>
</evidence>
<keyword evidence="12" id="KW-0829">Tyrosine-protein kinase</keyword>
<evidence type="ECO:0000256" key="20">
    <source>
        <dbReference type="SAM" id="Phobius"/>
    </source>
</evidence>
<dbReference type="GO" id="GO:0017147">
    <property type="term" value="F:Wnt-protein binding"/>
    <property type="evidence" value="ECO:0007669"/>
    <property type="project" value="TreeGrafter"/>
</dbReference>
<dbReference type="Pfam" id="PF01392">
    <property type="entry name" value="Fz"/>
    <property type="match status" value="1"/>
</dbReference>
<dbReference type="Gene3D" id="3.30.200.20">
    <property type="entry name" value="Phosphorylase Kinase, domain 1"/>
    <property type="match status" value="1"/>
</dbReference>
<dbReference type="InterPro" id="IPR008266">
    <property type="entry name" value="Tyr_kinase_AS"/>
</dbReference>
<evidence type="ECO:0000259" key="24">
    <source>
        <dbReference type="PROSITE" id="PS50070"/>
    </source>
</evidence>